<sequence>MTTDNILWLFVIVGGPLLLAGAFIYGMRRNRKLTAPEKNAQDARVRDLYDKDR</sequence>
<evidence type="ECO:0000313" key="3">
    <source>
        <dbReference type="Proteomes" id="UP000094622"/>
    </source>
</evidence>
<keyword evidence="1" id="KW-1133">Transmembrane helix</keyword>
<dbReference type="RefSeq" id="WP_141703600.1">
    <property type="nucleotide sequence ID" value="NZ_MCRJ01000045.1"/>
</dbReference>
<dbReference type="NCBIfam" id="TIGR01167">
    <property type="entry name" value="LPXTG_anchor"/>
    <property type="match status" value="1"/>
</dbReference>
<organism evidence="2 3">
    <name type="scientific">Methylobrevis pamukkalensis</name>
    <dbReference type="NCBI Taxonomy" id="1439726"/>
    <lineage>
        <taxon>Bacteria</taxon>
        <taxon>Pseudomonadati</taxon>
        <taxon>Pseudomonadota</taxon>
        <taxon>Alphaproteobacteria</taxon>
        <taxon>Hyphomicrobiales</taxon>
        <taxon>Pleomorphomonadaceae</taxon>
        <taxon>Methylobrevis</taxon>
    </lineage>
</organism>
<comment type="caution">
    <text evidence="2">The sequence shown here is derived from an EMBL/GenBank/DDBJ whole genome shotgun (WGS) entry which is preliminary data.</text>
</comment>
<protein>
    <submittedName>
        <fullName evidence="2">Uncharacterized protein</fullName>
    </submittedName>
</protein>
<reference evidence="2 3" key="1">
    <citation type="submission" date="2016-07" db="EMBL/GenBank/DDBJ databases">
        <title>Draft Genome Sequence of Methylobrevis pamukkalensis PK2.</title>
        <authorList>
            <person name="Vasilenko O.V."/>
            <person name="Doronina N.V."/>
            <person name="Shmareva M.N."/>
            <person name="Tarlachkov S.V."/>
            <person name="Mustakhimov I."/>
            <person name="Trotsenko Y.A."/>
        </authorList>
    </citation>
    <scope>NUCLEOTIDE SEQUENCE [LARGE SCALE GENOMIC DNA]</scope>
    <source>
        <strain evidence="2 3">PK2</strain>
    </source>
</reference>
<feature type="transmembrane region" description="Helical" evidence="1">
    <location>
        <begin position="6"/>
        <end position="25"/>
    </location>
</feature>
<dbReference type="Proteomes" id="UP000094622">
    <property type="component" value="Unassembled WGS sequence"/>
</dbReference>
<keyword evidence="1" id="KW-0472">Membrane</keyword>
<name>A0A1E3H2U5_9HYPH</name>
<evidence type="ECO:0000256" key="1">
    <source>
        <dbReference type="SAM" id="Phobius"/>
    </source>
</evidence>
<dbReference type="EMBL" id="MCRJ01000045">
    <property type="protein sequence ID" value="ODN70604.1"/>
    <property type="molecule type" value="Genomic_DNA"/>
</dbReference>
<proteinExistence type="predicted"/>
<gene>
    <name evidence="2" type="ORF">A6302_02092</name>
</gene>
<accession>A0A1E3H2U5</accession>
<evidence type="ECO:0000313" key="2">
    <source>
        <dbReference type="EMBL" id="ODN70604.1"/>
    </source>
</evidence>
<dbReference type="OrthoDB" id="8402715at2"/>
<keyword evidence="1" id="KW-0812">Transmembrane</keyword>
<dbReference type="AlphaFoldDB" id="A0A1E3H2U5"/>
<keyword evidence="3" id="KW-1185">Reference proteome</keyword>